<evidence type="ECO:0000256" key="2">
    <source>
        <dbReference type="ARBA" id="ARBA00023242"/>
    </source>
</evidence>
<reference evidence="4" key="1">
    <citation type="journal article" date="2023" name="Science">
        <title>Genome structures resolve the early diversification of teleost fishes.</title>
        <authorList>
            <person name="Parey E."/>
            <person name="Louis A."/>
            <person name="Montfort J."/>
            <person name="Bouchez O."/>
            <person name="Roques C."/>
            <person name="Iampietro C."/>
            <person name="Lluch J."/>
            <person name="Castinel A."/>
            <person name="Donnadieu C."/>
            <person name="Desvignes T."/>
            <person name="Floi Bucao C."/>
            <person name="Jouanno E."/>
            <person name="Wen M."/>
            <person name="Mejri S."/>
            <person name="Dirks R."/>
            <person name="Jansen H."/>
            <person name="Henkel C."/>
            <person name="Chen W.J."/>
            <person name="Zahm M."/>
            <person name="Cabau C."/>
            <person name="Klopp C."/>
            <person name="Thompson A.W."/>
            <person name="Robinson-Rechavi M."/>
            <person name="Braasch I."/>
            <person name="Lecointre G."/>
            <person name="Bobe J."/>
            <person name="Postlethwait J.H."/>
            <person name="Berthelot C."/>
            <person name="Roest Crollius H."/>
            <person name="Guiguen Y."/>
        </authorList>
    </citation>
    <scope>NUCLEOTIDE SEQUENCE</scope>
    <source>
        <strain evidence="4">WJC10195</strain>
    </source>
</reference>
<dbReference type="PROSITE" id="PS00354">
    <property type="entry name" value="HMGI_Y"/>
    <property type="match status" value="1"/>
</dbReference>
<dbReference type="Proteomes" id="UP001152622">
    <property type="component" value="Chromosome 19"/>
</dbReference>
<feature type="compositionally biased region" description="Low complexity" evidence="3">
    <location>
        <begin position="74"/>
        <end position="92"/>
    </location>
</feature>
<comment type="caution">
    <text evidence="4">The sequence shown here is derived from an EMBL/GenBank/DDBJ whole genome shotgun (WGS) entry which is preliminary data.</text>
</comment>
<organism evidence="4 5">
    <name type="scientific">Synaphobranchus kaupii</name>
    <name type="common">Kaup's arrowtooth eel</name>
    <dbReference type="NCBI Taxonomy" id="118154"/>
    <lineage>
        <taxon>Eukaryota</taxon>
        <taxon>Metazoa</taxon>
        <taxon>Chordata</taxon>
        <taxon>Craniata</taxon>
        <taxon>Vertebrata</taxon>
        <taxon>Euteleostomi</taxon>
        <taxon>Actinopterygii</taxon>
        <taxon>Neopterygii</taxon>
        <taxon>Teleostei</taxon>
        <taxon>Anguilliformes</taxon>
        <taxon>Synaphobranchidae</taxon>
        <taxon>Synaphobranchus</taxon>
    </lineage>
</organism>
<gene>
    <name evidence="4" type="ORF">SKAU_G00382640</name>
</gene>
<dbReference type="GO" id="GO:0005634">
    <property type="term" value="C:nucleus"/>
    <property type="evidence" value="ECO:0007669"/>
    <property type="project" value="UniProtKB-SubCell"/>
</dbReference>
<evidence type="ECO:0000313" key="4">
    <source>
        <dbReference type="EMBL" id="KAJ8337044.1"/>
    </source>
</evidence>
<dbReference type="GO" id="GO:0006355">
    <property type="term" value="P:regulation of DNA-templated transcription"/>
    <property type="evidence" value="ECO:0007669"/>
    <property type="project" value="InterPro"/>
</dbReference>
<feature type="region of interest" description="Disordered" evidence="3">
    <location>
        <begin position="61"/>
        <end position="119"/>
    </location>
</feature>
<protein>
    <submittedName>
        <fullName evidence="4">Uncharacterized protein</fullName>
    </submittedName>
</protein>
<dbReference type="EMBL" id="JAINUF010000019">
    <property type="protein sequence ID" value="KAJ8337044.1"/>
    <property type="molecule type" value="Genomic_DNA"/>
</dbReference>
<dbReference type="AlphaFoldDB" id="A0A9Q1EDX7"/>
<name>A0A9Q1EDX7_SYNKA</name>
<keyword evidence="2" id="KW-0539">Nucleus</keyword>
<evidence type="ECO:0000313" key="5">
    <source>
        <dbReference type="Proteomes" id="UP001152622"/>
    </source>
</evidence>
<evidence type="ECO:0000256" key="1">
    <source>
        <dbReference type="ARBA" id="ARBA00004123"/>
    </source>
</evidence>
<dbReference type="InterPro" id="IPR000637">
    <property type="entry name" value="HMGI/Y_DNA-bd_CS"/>
</dbReference>
<proteinExistence type="predicted"/>
<feature type="compositionally biased region" description="Pro residues" evidence="3">
    <location>
        <begin position="107"/>
        <end position="119"/>
    </location>
</feature>
<evidence type="ECO:0000256" key="3">
    <source>
        <dbReference type="SAM" id="MobiDB-lite"/>
    </source>
</evidence>
<accession>A0A9Q1EDX7</accession>
<sequence>MFLFSDWLGIDKWQQRKAWLTQVAHSHNRLRYWHGNHIYSQQIHYFSFRGKKECHQRIKVWRPLTKDHRPPPGSAGATPTGSPATPAGSPAATDKRPRGRPRKDAVAPPPPPTNRPKKK</sequence>
<comment type="subcellular location">
    <subcellularLocation>
        <location evidence="1">Nucleus</location>
    </subcellularLocation>
</comment>
<keyword evidence="5" id="KW-1185">Reference proteome</keyword>